<evidence type="ECO:0000256" key="4">
    <source>
        <dbReference type="ARBA" id="ARBA00022859"/>
    </source>
</evidence>
<dbReference type="GeneTree" id="ENSGT00940000163507"/>
<keyword evidence="9" id="KW-0393">Immunoglobulin domain</keyword>
<dbReference type="SUPFAM" id="SSF48726">
    <property type="entry name" value="Immunoglobulin"/>
    <property type="match status" value="1"/>
</dbReference>
<dbReference type="Pfam" id="PF07686">
    <property type="entry name" value="V-set"/>
    <property type="match status" value="1"/>
</dbReference>
<organism evidence="12 13">
    <name type="scientific">Ornithorhynchus anatinus</name>
    <name type="common">Duckbill platypus</name>
    <dbReference type="NCBI Taxonomy" id="9258"/>
    <lineage>
        <taxon>Eukaryota</taxon>
        <taxon>Metazoa</taxon>
        <taxon>Chordata</taxon>
        <taxon>Craniata</taxon>
        <taxon>Vertebrata</taxon>
        <taxon>Euteleostomi</taxon>
        <taxon>Mammalia</taxon>
        <taxon>Monotremata</taxon>
        <taxon>Ornithorhynchidae</taxon>
        <taxon>Ornithorhynchus</taxon>
    </lineage>
</organism>
<dbReference type="InterPro" id="IPR007110">
    <property type="entry name" value="Ig-like_dom"/>
</dbReference>
<dbReference type="OMA" id="HSTINWL"/>
<dbReference type="FunFam" id="2.60.40.10:FF:000878">
    <property type="entry name" value="T cell receptor alpha variable 38-1"/>
    <property type="match status" value="1"/>
</dbReference>
<evidence type="ECO:0000256" key="8">
    <source>
        <dbReference type="ARBA" id="ARBA00023170"/>
    </source>
</evidence>
<dbReference type="InterPro" id="IPR003599">
    <property type="entry name" value="Ig_sub"/>
</dbReference>
<dbReference type="GO" id="GO:0002250">
    <property type="term" value="P:adaptive immune response"/>
    <property type="evidence" value="ECO:0007669"/>
    <property type="project" value="UniProtKB-KW"/>
</dbReference>
<dbReference type="InParanoid" id="F6YWV4"/>
<dbReference type="GO" id="GO:0006955">
    <property type="term" value="P:immune response"/>
    <property type="evidence" value="ECO:0000318"/>
    <property type="project" value="GO_Central"/>
</dbReference>
<dbReference type="PANTHER" id="PTHR19367">
    <property type="entry name" value="T-CELL RECEPTOR ALPHA CHAIN V REGION"/>
    <property type="match status" value="1"/>
</dbReference>
<dbReference type="Gene3D" id="2.60.40.10">
    <property type="entry name" value="Immunoglobulins"/>
    <property type="match status" value="1"/>
</dbReference>
<dbReference type="FunCoup" id="F6YWV4">
    <property type="interactions" value="190"/>
</dbReference>
<dbReference type="SMART" id="SM00406">
    <property type="entry name" value="IGv"/>
    <property type="match status" value="1"/>
</dbReference>
<evidence type="ECO:0000256" key="7">
    <source>
        <dbReference type="ARBA" id="ARBA00023157"/>
    </source>
</evidence>
<evidence type="ECO:0000256" key="6">
    <source>
        <dbReference type="ARBA" id="ARBA00023136"/>
    </source>
</evidence>
<evidence type="ECO:0000256" key="5">
    <source>
        <dbReference type="ARBA" id="ARBA00023130"/>
    </source>
</evidence>
<evidence type="ECO:0000256" key="1">
    <source>
        <dbReference type="ARBA" id="ARBA00004236"/>
    </source>
</evidence>
<name>F6YWV4_ORNAN</name>
<dbReference type="Proteomes" id="UP000002279">
    <property type="component" value="Unplaced"/>
</dbReference>
<evidence type="ECO:0000256" key="2">
    <source>
        <dbReference type="ARBA" id="ARBA00022475"/>
    </source>
</evidence>
<dbReference type="PANTHER" id="PTHR19367:SF45">
    <property type="entry name" value="IG-LIKE DOMAIN-CONTAINING PROTEIN"/>
    <property type="match status" value="1"/>
</dbReference>
<accession>F6YWV4</accession>
<keyword evidence="10" id="KW-1279">T cell receptor</keyword>
<dbReference type="PROSITE" id="PS50835">
    <property type="entry name" value="IG_LIKE"/>
    <property type="match status" value="1"/>
</dbReference>
<keyword evidence="4" id="KW-0391">Immunity</keyword>
<comment type="subcellular location">
    <subcellularLocation>
        <location evidence="1">Cell membrane</location>
    </subcellularLocation>
</comment>
<sequence>MEFSSLPHHGDGPILFFVFPAGSSMAHSISQDQTEASGLVGDILTLPCTYSTSYTYYYLFWYKQPPTGEMIYLIVQGSSVQENSRTGRYSVSFQKAKKSFSLTITVLQPEDSGVYFCALSEVHSERTGRRTCTKTPEP</sequence>
<dbReference type="Bgee" id="ENSOANG00000042967">
    <property type="expression patterns" value="Expressed in ovary"/>
</dbReference>
<evidence type="ECO:0000259" key="11">
    <source>
        <dbReference type="PROSITE" id="PS50835"/>
    </source>
</evidence>
<keyword evidence="2" id="KW-1003">Cell membrane</keyword>
<keyword evidence="7" id="KW-1015">Disulfide bond</keyword>
<evidence type="ECO:0000256" key="9">
    <source>
        <dbReference type="ARBA" id="ARBA00023319"/>
    </source>
</evidence>
<dbReference type="InterPro" id="IPR036179">
    <property type="entry name" value="Ig-like_dom_sf"/>
</dbReference>
<reference evidence="12" key="2">
    <citation type="submission" date="2025-09" db="UniProtKB">
        <authorList>
            <consortium name="Ensembl"/>
        </authorList>
    </citation>
    <scope>IDENTIFICATION</scope>
    <source>
        <strain evidence="12">Glennie</strain>
    </source>
</reference>
<protein>
    <recommendedName>
        <fullName evidence="11">Ig-like domain-containing protein</fullName>
    </recommendedName>
</protein>
<dbReference type="InterPro" id="IPR013106">
    <property type="entry name" value="Ig_V-set"/>
</dbReference>
<evidence type="ECO:0000313" key="13">
    <source>
        <dbReference type="Proteomes" id="UP000002279"/>
    </source>
</evidence>
<dbReference type="GO" id="GO:0019814">
    <property type="term" value="C:immunoglobulin complex"/>
    <property type="evidence" value="ECO:0000318"/>
    <property type="project" value="GO_Central"/>
</dbReference>
<dbReference type="GO" id="GO:0042101">
    <property type="term" value="C:T cell receptor complex"/>
    <property type="evidence" value="ECO:0007669"/>
    <property type="project" value="UniProtKB-KW"/>
</dbReference>
<keyword evidence="6" id="KW-0472">Membrane</keyword>
<feature type="domain" description="Ig-like" evidence="11">
    <location>
        <begin position="20"/>
        <end position="133"/>
    </location>
</feature>
<keyword evidence="8" id="KW-0675">Receptor</keyword>
<dbReference type="Ensembl" id="ENSOANT00000017036.2">
    <property type="protein sequence ID" value="ENSOANP00000017033.2"/>
    <property type="gene ID" value="ENSOANG00000042967.1"/>
</dbReference>
<dbReference type="InterPro" id="IPR051287">
    <property type="entry name" value="TCR_variable_region"/>
</dbReference>
<keyword evidence="13" id="KW-1185">Reference proteome</keyword>
<evidence type="ECO:0000313" key="12">
    <source>
        <dbReference type="Ensembl" id="ENSOANP00000017033.2"/>
    </source>
</evidence>
<keyword evidence="5" id="KW-1064">Adaptive immunity</keyword>
<evidence type="ECO:0000256" key="3">
    <source>
        <dbReference type="ARBA" id="ARBA00022729"/>
    </source>
</evidence>
<dbReference type="AlphaFoldDB" id="F6YWV4"/>
<keyword evidence="3" id="KW-0732">Signal</keyword>
<evidence type="ECO:0000256" key="10">
    <source>
        <dbReference type="ARBA" id="ARBA00043266"/>
    </source>
</evidence>
<reference evidence="12" key="1">
    <citation type="submission" date="2025-08" db="UniProtKB">
        <authorList>
            <consortium name="Ensembl"/>
        </authorList>
    </citation>
    <scope>IDENTIFICATION</scope>
    <source>
        <strain evidence="12">Glennie</strain>
    </source>
</reference>
<proteinExistence type="predicted"/>
<dbReference type="InterPro" id="IPR013783">
    <property type="entry name" value="Ig-like_fold"/>
</dbReference>
<dbReference type="SMART" id="SM00409">
    <property type="entry name" value="IG"/>
    <property type="match status" value="1"/>
</dbReference>